<feature type="region of interest" description="Disordered" evidence="1">
    <location>
        <begin position="112"/>
        <end position="162"/>
    </location>
</feature>
<gene>
    <name evidence="2" type="ORF">HNY73_006603</name>
</gene>
<dbReference type="Proteomes" id="UP000807504">
    <property type="component" value="Unassembled WGS sequence"/>
</dbReference>
<evidence type="ECO:0000313" key="2">
    <source>
        <dbReference type="EMBL" id="KAF8788575.1"/>
    </source>
</evidence>
<sequence length="178" mass="20476">MDNSELEIDSSEEEMEEDDSNYENEVEMNEEEWPKLGSKPTEKREGEGTQNDCSIIREIKPDNKKTINNKILKNKVKMSAKNKTRESSISKAAKYYDFKKANDKNEAGFELVKGKRSRKRSSEDIAPAKKLQKPKENDIPITNKFDPLNKIKEPQVINSQPKMPPIMLRRIAEYPGTA</sequence>
<evidence type="ECO:0000256" key="1">
    <source>
        <dbReference type="SAM" id="MobiDB-lite"/>
    </source>
</evidence>
<comment type="caution">
    <text evidence="2">The sequence shown here is derived from an EMBL/GenBank/DDBJ whole genome shotgun (WGS) entry which is preliminary data.</text>
</comment>
<reference evidence="2" key="1">
    <citation type="journal article" date="2020" name="bioRxiv">
        <title>Chromosome-level reference genome of the European wasp spider Argiope bruennichi: a resource for studies on range expansion and evolutionary adaptation.</title>
        <authorList>
            <person name="Sheffer M.M."/>
            <person name="Hoppe A."/>
            <person name="Krehenwinkel H."/>
            <person name="Uhl G."/>
            <person name="Kuss A.W."/>
            <person name="Jensen L."/>
            <person name="Jensen C."/>
            <person name="Gillespie R.G."/>
            <person name="Hoff K.J."/>
            <person name="Prost S."/>
        </authorList>
    </citation>
    <scope>NUCLEOTIDE SEQUENCE</scope>
</reference>
<name>A0A8T0FDV8_ARGBR</name>
<keyword evidence="3" id="KW-1185">Reference proteome</keyword>
<accession>A0A8T0FDV8</accession>
<feature type="compositionally biased region" description="Basic and acidic residues" evidence="1">
    <location>
        <begin position="120"/>
        <end position="138"/>
    </location>
</feature>
<dbReference type="AlphaFoldDB" id="A0A8T0FDV8"/>
<feature type="region of interest" description="Disordered" evidence="1">
    <location>
        <begin position="1"/>
        <end position="55"/>
    </location>
</feature>
<feature type="compositionally biased region" description="Acidic residues" evidence="1">
    <location>
        <begin position="1"/>
        <end position="31"/>
    </location>
</feature>
<evidence type="ECO:0000313" key="3">
    <source>
        <dbReference type="Proteomes" id="UP000807504"/>
    </source>
</evidence>
<dbReference type="EMBL" id="JABXBU010000012">
    <property type="protein sequence ID" value="KAF8788575.1"/>
    <property type="molecule type" value="Genomic_DNA"/>
</dbReference>
<protein>
    <submittedName>
        <fullName evidence="2">Uncharacterized protein</fullName>
    </submittedName>
</protein>
<organism evidence="2 3">
    <name type="scientific">Argiope bruennichi</name>
    <name type="common">Wasp spider</name>
    <name type="synonym">Aranea bruennichi</name>
    <dbReference type="NCBI Taxonomy" id="94029"/>
    <lineage>
        <taxon>Eukaryota</taxon>
        <taxon>Metazoa</taxon>
        <taxon>Ecdysozoa</taxon>
        <taxon>Arthropoda</taxon>
        <taxon>Chelicerata</taxon>
        <taxon>Arachnida</taxon>
        <taxon>Araneae</taxon>
        <taxon>Araneomorphae</taxon>
        <taxon>Entelegynae</taxon>
        <taxon>Araneoidea</taxon>
        <taxon>Araneidae</taxon>
        <taxon>Argiope</taxon>
    </lineage>
</organism>
<proteinExistence type="predicted"/>
<reference evidence="2" key="2">
    <citation type="submission" date="2020-06" db="EMBL/GenBank/DDBJ databases">
        <authorList>
            <person name="Sheffer M."/>
        </authorList>
    </citation>
    <scope>NUCLEOTIDE SEQUENCE</scope>
</reference>